<evidence type="ECO:0000313" key="1">
    <source>
        <dbReference type="EMBL" id="NEX20718.1"/>
    </source>
</evidence>
<dbReference type="AlphaFoldDB" id="A0A6P1DRN4"/>
<dbReference type="RefSeq" id="WP_164653826.1">
    <property type="nucleotide sequence ID" value="NZ_JAAIJR010000034.1"/>
</dbReference>
<sequence>MLELDLAKWSQTPEDLRAEAMTAEHARTRERFLALYALTQQGRGASAAARSAGRLTCKR</sequence>
<dbReference type="EMBL" id="JAAIJR010000034">
    <property type="protein sequence ID" value="NEX20718.1"/>
    <property type="molecule type" value="Genomic_DNA"/>
</dbReference>
<reference evidence="1 2" key="2">
    <citation type="submission" date="2020-02" db="EMBL/GenBank/DDBJ databases">
        <title>Genome sequences of Thiorhodococcus mannitoliphagus and Thiorhodococcus minor, purple sulfur photosynthetic bacteria in the gammaproteobacterial family, Chromatiaceae.</title>
        <authorList>
            <person name="Aviles F.A."/>
            <person name="Meyer T.E."/>
            <person name="Kyndt J.A."/>
        </authorList>
    </citation>
    <scope>NUCLEOTIDE SEQUENCE [LARGE SCALE GENOMIC DNA]</scope>
    <source>
        <strain evidence="1 2">DSM 18266</strain>
    </source>
</reference>
<proteinExistence type="predicted"/>
<organism evidence="1 2">
    <name type="scientific">Thiorhodococcus mannitoliphagus</name>
    <dbReference type="NCBI Taxonomy" id="329406"/>
    <lineage>
        <taxon>Bacteria</taxon>
        <taxon>Pseudomonadati</taxon>
        <taxon>Pseudomonadota</taxon>
        <taxon>Gammaproteobacteria</taxon>
        <taxon>Chromatiales</taxon>
        <taxon>Chromatiaceae</taxon>
        <taxon>Thiorhodococcus</taxon>
    </lineage>
</organism>
<gene>
    <name evidence="1" type="ORF">G3480_10415</name>
</gene>
<name>A0A6P1DRN4_9GAMM</name>
<dbReference type="Proteomes" id="UP000471640">
    <property type="component" value="Unassembled WGS sequence"/>
</dbReference>
<reference evidence="2" key="1">
    <citation type="journal article" date="2020" name="Microbiol. Resour. Announc.">
        <title>Draft Genome Sequences of Thiorhodococcus mannitoliphagus and Thiorhodococcus minor, Purple Sulfur Photosynthetic Bacteria in the Gammaproteobacterial Family Chromatiaceae.</title>
        <authorList>
            <person name="Aviles F.A."/>
            <person name="Meyer T.E."/>
            <person name="Kyndt J.A."/>
        </authorList>
    </citation>
    <scope>NUCLEOTIDE SEQUENCE [LARGE SCALE GENOMIC DNA]</scope>
    <source>
        <strain evidence="2">DSM 18266</strain>
    </source>
</reference>
<comment type="caution">
    <text evidence="1">The sequence shown here is derived from an EMBL/GenBank/DDBJ whole genome shotgun (WGS) entry which is preliminary data.</text>
</comment>
<evidence type="ECO:0000313" key="2">
    <source>
        <dbReference type="Proteomes" id="UP000471640"/>
    </source>
</evidence>
<keyword evidence="2" id="KW-1185">Reference proteome</keyword>
<protein>
    <submittedName>
        <fullName evidence="1">Uncharacterized protein</fullName>
    </submittedName>
</protein>
<accession>A0A6P1DRN4</accession>